<evidence type="ECO:0000256" key="3">
    <source>
        <dbReference type="ARBA" id="ARBA00022679"/>
    </source>
</evidence>
<dbReference type="InterPro" id="IPR012677">
    <property type="entry name" value="Nucleotide-bd_a/b_plait_sf"/>
</dbReference>
<keyword evidence="5 12" id="KW-0418">Kinase</keyword>
<reference evidence="12 13" key="1">
    <citation type="submission" date="2019-03" db="EMBL/GenBank/DDBJ databases">
        <title>Single cell metagenomics reveals metabolic interactions within the superorganism composed of flagellate Streblomastix strix and complex community of Bacteroidetes bacteria on its surface.</title>
        <authorList>
            <person name="Treitli S.C."/>
            <person name="Kolisko M."/>
            <person name="Husnik F."/>
            <person name="Keeling P."/>
            <person name="Hampl V."/>
        </authorList>
    </citation>
    <scope>NUCLEOTIDE SEQUENCE [LARGE SCALE GENOMIC DNA]</scope>
    <source>
        <strain evidence="12">ST1C</strain>
    </source>
</reference>
<dbReference type="PANTHER" id="PTHR44899:SF3">
    <property type="entry name" value="SERINE_THREONINE-PROTEIN KINASE NEK1"/>
    <property type="match status" value="1"/>
</dbReference>
<feature type="domain" description="Protein kinase" evidence="10">
    <location>
        <begin position="6"/>
        <end position="270"/>
    </location>
</feature>
<evidence type="ECO:0000256" key="4">
    <source>
        <dbReference type="ARBA" id="ARBA00022741"/>
    </source>
</evidence>
<comment type="catalytic activity">
    <reaction evidence="8">
        <text>L-seryl-[protein] + ATP = O-phospho-L-seryl-[protein] + ADP + H(+)</text>
        <dbReference type="Rhea" id="RHEA:17989"/>
        <dbReference type="Rhea" id="RHEA-COMP:9863"/>
        <dbReference type="Rhea" id="RHEA-COMP:11604"/>
        <dbReference type="ChEBI" id="CHEBI:15378"/>
        <dbReference type="ChEBI" id="CHEBI:29999"/>
        <dbReference type="ChEBI" id="CHEBI:30616"/>
        <dbReference type="ChEBI" id="CHEBI:83421"/>
        <dbReference type="ChEBI" id="CHEBI:456216"/>
        <dbReference type="EC" id="2.7.11.1"/>
    </reaction>
</comment>
<dbReference type="Proteomes" id="UP000324800">
    <property type="component" value="Unassembled WGS sequence"/>
</dbReference>
<dbReference type="InterPro" id="IPR000504">
    <property type="entry name" value="RRM_dom"/>
</dbReference>
<evidence type="ECO:0000256" key="5">
    <source>
        <dbReference type="ARBA" id="ARBA00022777"/>
    </source>
</evidence>
<dbReference type="AlphaFoldDB" id="A0A5J4W073"/>
<dbReference type="PANTHER" id="PTHR44899">
    <property type="entry name" value="CAMK FAMILY PROTEIN KINASE"/>
    <property type="match status" value="1"/>
</dbReference>
<dbReference type="PROSITE" id="PS50102">
    <property type="entry name" value="RRM"/>
    <property type="match status" value="1"/>
</dbReference>
<evidence type="ECO:0000313" key="12">
    <source>
        <dbReference type="EMBL" id="KAA6388238.1"/>
    </source>
</evidence>
<evidence type="ECO:0000256" key="9">
    <source>
        <dbReference type="PROSITE-ProRule" id="PRU00176"/>
    </source>
</evidence>
<dbReference type="GO" id="GO:0003723">
    <property type="term" value="F:RNA binding"/>
    <property type="evidence" value="ECO:0007669"/>
    <property type="project" value="UniProtKB-UniRule"/>
</dbReference>
<gene>
    <name evidence="12" type="ORF">EZS28_016238</name>
</gene>
<evidence type="ECO:0000259" key="10">
    <source>
        <dbReference type="PROSITE" id="PS50011"/>
    </source>
</evidence>
<protein>
    <recommendedName>
        <fullName evidence="1">non-specific serine/threonine protein kinase</fullName>
        <ecNumber evidence="1">2.7.11.1</ecNumber>
    </recommendedName>
</protein>
<dbReference type="InterPro" id="IPR035979">
    <property type="entry name" value="RBD_domain_sf"/>
</dbReference>
<dbReference type="OrthoDB" id="410920at2759"/>
<dbReference type="Gene3D" id="1.10.510.10">
    <property type="entry name" value="Transferase(Phosphotransferase) domain 1"/>
    <property type="match status" value="2"/>
</dbReference>
<feature type="domain" description="RRM" evidence="11">
    <location>
        <begin position="1"/>
        <end position="80"/>
    </location>
</feature>
<dbReference type="InterPro" id="IPR000719">
    <property type="entry name" value="Prot_kinase_dom"/>
</dbReference>
<dbReference type="CDD" id="cd00590">
    <property type="entry name" value="RRM_SF"/>
    <property type="match status" value="1"/>
</dbReference>
<evidence type="ECO:0000256" key="1">
    <source>
        <dbReference type="ARBA" id="ARBA00012513"/>
    </source>
</evidence>
<keyword evidence="9" id="KW-0694">RNA-binding</keyword>
<dbReference type="EMBL" id="SNRW01004064">
    <property type="protein sequence ID" value="KAA6388238.1"/>
    <property type="molecule type" value="Genomic_DNA"/>
</dbReference>
<organism evidence="12 13">
    <name type="scientific">Streblomastix strix</name>
    <dbReference type="NCBI Taxonomy" id="222440"/>
    <lineage>
        <taxon>Eukaryota</taxon>
        <taxon>Metamonada</taxon>
        <taxon>Preaxostyla</taxon>
        <taxon>Oxymonadida</taxon>
        <taxon>Streblomastigidae</taxon>
        <taxon>Streblomastix</taxon>
    </lineage>
</organism>
<keyword evidence="4" id="KW-0547">Nucleotide-binding</keyword>
<keyword evidence="3" id="KW-0808">Transferase</keyword>
<evidence type="ECO:0000256" key="6">
    <source>
        <dbReference type="ARBA" id="ARBA00022840"/>
    </source>
</evidence>
<name>A0A5J4W073_9EUKA</name>
<dbReference type="Gene3D" id="3.30.70.330">
    <property type="match status" value="1"/>
</dbReference>
<evidence type="ECO:0000256" key="2">
    <source>
        <dbReference type="ARBA" id="ARBA00022527"/>
    </source>
</evidence>
<sequence length="270" mass="30648">MTLFGLNVSWTNGRLPFSQLHQLFKQYGATEVGLKNESSVNEGGQAFVTFGTQEEALTALQKTNGSDIGGVTLTVEVLENPEYSDFEIVEKLFGGAMGKTFLVRHKQTGQLYVMKRVDYHDENDKKMVDDEIAQMKQLSSRYTVQLMWSFVDRTDIDIKPENIFIMEDGSARLGDFGLSKQLMDKNYYARAEGTKFYLAPEVYLDGKMYFESDIYALGIVIYELISGTYPFSAGNEQEIIENIIKGKRAELPNWVPDEMKKLISNMLNIV</sequence>
<keyword evidence="6" id="KW-0067">ATP-binding</keyword>
<dbReference type="SMART" id="SM00220">
    <property type="entry name" value="S_TKc"/>
    <property type="match status" value="1"/>
</dbReference>
<dbReference type="EC" id="2.7.11.1" evidence="1"/>
<dbReference type="Pfam" id="PF00069">
    <property type="entry name" value="Pkinase"/>
    <property type="match status" value="1"/>
</dbReference>
<dbReference type="InterPro" id="IPR051131">
    <property type="entry name" value="NEK_Ser/Thr_kinase_NIMA"/>
</dbReference>
<dbReference type="SUPFAM" id="SSF56112">
    <property type="entry name" value="Protein kinase-like (PK-like)"/>
    <property type="match status" value="1"/>
</dbReference>
<comment type="caution">
    <text evidence="12">The sequence shown here is derived from an EMBL/GenBank/DDBJ whole genome shotgun (WGS) entry which is preliminary data.</text>
</comment>
<evidence type="ECO:0000256" key="7">
    <source>
        <dbReference type="ARBA" id="ARBA00047899"/>
    </source>
</evidence>
<dbReference type="SUPFAM" id="SSF54928">
    <property type="entry name" value="RNA-binding domain, RBD"/>
    <property type="match status" value="1"/>
</dbReference>
<dbReference type="PROSITE" id="PS50011">
    <property type="entry name" value="PROTEIN_KINASE_DOM"/>
    <property type="match status" value="1"/>
</dbReference>
<accession>A0A5J4W073</accession>
<keyword evidence="2" id="KW-0723">Serine/threonine-protein kinase</keyword>
<comment type="catalytic activity">
    <reaction evidence="7">
        <text>L-threonyl-[protein] + ATP = O-phospho-L-threonyl-[protein] + ADP + H(+)</text>
        <dbReference type="Rhea" id="RHEA:46608"/>
        <dbReference type="Rhea" id="RHEA-COMP:11060"/>
        <dbReference type="Rhea" id="RHEA-COMP:11605"/>
        <dbReference type="ChEBI" id="CHEBI:15378"/>
        <dbReference type="ChEBI" id="CHEBI:30013"/>
        <dbReference type="ChEBI" id="CHEBI:30616"/>
        <dbReference type="ChEBI" id="CHEBI:61977"/>
        <dbReference type="ChEBI" id="CHEBI:456216"/>
        <dbReference type="EC" id="2.7.11.1"/>
    </reaction>
</comment>
<evidence type="ECO:0000259" key="11">
    <source>
        <dbReference type="PROSITE" id="PS50102"/>
    </source>
</evidence>
<proteinExistence type="predicted"/>
<dbReference type="GO" id="GO:0005524">
    <property type="term" value="F:ATP binding"/>
    <property type="evidence" value="ECO:0007669"/>
    <property type="project" value="UniProtKB-KW"/>
</dbReference>
<dbReference type="InterPro" id="IPR011009">
    <property type="entry name" value="Kinase-like_dom_sf"/>
</dbReference>
<evidence type="ECO:0000256" key="8">
    <source>
        <dbReference type="ARBA" id="ARBA00048679"/>
    </source>
</evidence>
<dbReference type="Pfam" id="PF00076">
    <property type="entry name" value="RRM_1"/>
    <property type="match status" value="1"/>
</dbReference>
<dbReference type="GO" id="GO:0004674">
    <property type="term" value="F:protein serine/threonine kinase activity"/>
    <property type="evidence" value="ECO:0007669"/>
    <property type="project" value="UniProtKB-KW"/>
</dbReference>
<evidence type="ECO:0000313" key="13">
    <source>
        <dbReference type="Proteomes" id="UP000324800"/>
    </source>
</evidence>